<name>I0SKY3_STRAP</name>
<keyword evidence="2" id="KW-1185">Reference proteome</keyword>
<protein>
    <submittedName>
        <fullName evidence="1">Uncharacterized protein</fullName>
    </submittedName>
</protein>
<reference evidence="1 2" key="1">
    <citation type="submission" date="2012-01" db="EMBL/GenBank/DDBJ databases">
        <authorList>
            <person name="Harkins D.M."/>
            <person name="Madupu R."/>
            <person name="Durkin A.S."/>
            <person name="Torralba M."/>
            <person name="Methe B."/>
            <person name="Sutton G.G."/>
            <person name="Nelson K.E."/>
        </authorList>
    </citation>
    <scope>NUCLEOTIDE SEQUENCE [LARGE SCALE GENOMIC DNA]</scope>
    <source>
        <strain evidence="1 2">CCUG 39159</strain>
    </source>
</reference>
<dbReference type="EMBL" id="AICP01000012">
    <property type="protein sequence ID" value="EID24036.1"/>
    <property type="molecule type" value="Genomic_DNA"/>
</dbReference>
<dbReference type="RefSeq" id="WP_003033614.1">
    <property type="nucleotide sequence ID" value="NZ_AICP01000012.1"/>
</dbReference>
<accession>I0SKY3</accession>
<dbReference type="Proteomes" id="UP000003245">
    <property type="component" value="Unassembled WGS sequence"/>
</dbReference>
<evidence type="ECO:0000313" key="1">
    <source>
        <dbReference type="EMBL" id="EID24036.1"/>
    </source>
</evidence>
<organism evidence="1 2">
    <name type="scientific">Streptococcus anginosus subsp. whileyi CCUG 39159</name>
    <dbReference type="NCBI Taxonomy" id="1095729"/>
    <lineage>
        <taxon>Bacteria</taxon>
        <taxon>Bacillati</taxon>
        <taxon>Bacillota</taxon>
        <taxon>Bacilli</taxon>
        <taxon>Lactobacillales</taxon>
        <taxon>Streptococcaceae</taxon>
        <taxon>Streptococcus</taxon>
        <taxon>Streptococcus anginosus group</taxon>
    </lineage>
</organism>
<dbReference type="PATRIC" id="fig|1095729.3.peg.123"/>
<comment type="caution">
    <text evidence="1">The sequence shown here is derived from an EMBL/GenBank/DDBJ whole genome shotgun (WGS) entry which is preliminary data.</text>
</comment>
<proteinExistence type="predicted"/>
<dbReference type="AlphaFoldDB" id="I0SKY3"/>
<sequence length="87" mass="10227">MTKEEIVSYIRDSLGIEVSYHIFVRGDGGQQTLSLLIGGSEFIFAYFNVIDEDMVEFRDLHVEWTLGYSVDENIEEIKWYLSRWNGR</sequence>
<evidence type="ECO:0000313" key="2">
    <source>
        <dbReference type="Proteomes" id="UP000003245"/>
    </source>
</evidence>
<gene>
    <name evidence="1" type="ORF">HMPREF1043_0364</name>
</gene>